<organism evidence="2 3">
    <name type="scientific">Hoyosella rhizosphaerae</name>
    <dbReference type="NCBI Taxonomy" id="1755582"/>
    <lineage>
        <taxon>Bacteria</taxon>
        <taxon>Bacillati</taxon>
        <taxon>Actinomycetota</taxon>
        <taxon>Actinomycetes</taxon>
        <taxon>Mycobacteriales</taxon>
        <taxon>Hoyosellaceae</taxon>
        <taxon>Hoyosella</taxon>
    </lineage>
</organism>
<feature type="domain" description="AB hydrolase-1" evidence="1">
    <location>
        <begin position="12"/>
        <end position="242"/>
    </location>
</feature>
<dbReference type="RefSeq" id="WP_268236329.1">
    <property type="nucleotide sequence ID" value="NZ_BMJH01000004.1"/>
</dbReference>
<dbReference type="Pfam" id="PF12697">
    <property type="entry name" value="Abhydrolase_6"/>
    <property type="match status" value="1"/>
</dbReference>
<dbReference type="InterPro" id="IPR029058">
    <property type="entry name" value="AB_hydrolase_fold"/>
</dbReference>
<reference evidence="2" key="2">
    <citation type="submission" date="2020-09" db="EMBL/GenBank/DDBJ databases">
        <authorList>
            <person name="Sun Q."/>
            <person name="Zhou Y."/>
        </authorList>
    </citation>
    <scope>NUCLEOTIDE SEQUENCE</scope>
    <source>
        <strain evidence="2">CGMCC 1.15478</strain>
    </source>
</reference>
<evidence type="ECO:0000259" key="1">
    <source>
        <dbReference type="Pfam" id="PF12697"/>
    </source>
</evidence>
<dbReference type="Gene3D" id="3.40.50.1820">
    <property type="entry name" value="alpha/beta hydrolase"/>
    <property type="match status" value="1"/>
</dbReference>
<keyword evidence="2" id="KW-0378">Hydrolase</keyword>
<dbReference type="Proteomes" id="UP000641514">
    <property type="component" value="Unassembled WGS sequence"/>
</dbReference>
<sequence length="269" mass="29954">MLYDHGGHGTPILLLHGLMGRGRTWDACVPWLRSYGHVYTYDAPFHRGADTGSETDAAVATEYFVDDIAQQLATMGEPAVLIGHSMGGLHAWCVAACHPNSVKAVVVEDMCPDYRGRTTQPWDAWFNSWPTEFSDAGEVYDLFGPVAGEYFLHSFDKTEHGWRLHGHINTWRNIAQHWGTRDYWKQWSSTSAPALLLEGEHTLTIPGQMKQMASIERGAPTYYHKVQGAAHLIHDEAPAQFRGAVEAFLDGLSSDDLGSDDLDDATRRL</sequence>
<dbReference type="SUPFAM" id="SSF53474">
    <property type="entry name" value="alpha/beta-Hydrolases"/>
    <property type="match status" value="1"/>
</dbReference>
<dbReference type="InterPro" id="IPR000073">
    <property type="entry name" value="AB_hydrolase_1"/>
</dbReference>
<gene>
    <name evidence="2" type="ORF">GCM10011410_32000</name>
</gene>
<name>A0A916XIS6_9ACTN</name>
<comment type="caution">
    <text evidence="2">The sequence shown here is derived from an EMBL/GenBank/DDBJ whole genome shotgun (WGS) entry which is preliminary data.</text>
</comment>
<evidence type="ECO:0000313" key="3">
    <source>
        <dbReference type="Proteomes" id="UP000641514"/>
    </source>
</evidence>
<keyword evidence="3" id="KW-1185">Reference proteome</keyword>
<dbReference type="EMBL" id="BMJH01000004">
    <property type="protein sequence ID" value="GGC76348.1"/>
    <property type="molecule type" value="Genomic_DNA"/>
</dbReference>
<dbReference type="PANTHER" id="PTHR43194:SF5">
    <property type="entry name" value="PIMELOYL-[ACYL-CARRIER PROTEIN] METHYL ESTER ESTERASE"/>
    <property type="match status" value="1"/>
</dbReference>
<dbReference type="InterPro" id="IPR050228">
    <property type="entry name" value="Carboxylesterase_BioH"/>
</dbReference>
<evidence type="ECO:0000313" key="2">
    <source>
        <dbReference type="EMBL" id="GGC76348.1"/>
    </source>
</evidence>
<proteinExistence type="predicted"/>
<protein>
    <submittedName>
        <fullName evidence="2">Alpha/beta hydrolase</fullName>
    </submittedName>
</protein>
<dbReference type="GO" id="GO:0016787">
    <property type="term" value="F:hydrolase activity"/>
    <property type="evidence" value="ECO:0007669"/>
    <property type="project" value="UniProtKB-KW"/>
</dbReference>
<dbReference type="AlphaFoldDB" id="A0A916XIS6"/>
<accession>A0A916XIS6</accession>
<reference evidence="2" key="1">
    <citation type="journal article" date="2014" name="Int. J. Syst. Evol. Microbiol.">
        <title>Complete genome sequence of Corynebacterium casei LMG S-19264T (=DSM 44701T), isolated from a smear-ripened cheese.</title>
        <authorList>
            <consortium name="US DOE Joint Genome Institute (JGI-PGF)"/>
            <person name="Walter F."/>
            <person name="Albersmeier A."/>
            <person name="Kalinowski J."/>
            <person name="Ruckert C."/>
        </authorList>
    </citation>
    <scope>NUCLEOTIDE SEQUENCE</scope>
    <source>
        <strain evidence="2">CGMCC 1.15478</strain>
    </source>
</reference>
<dbReference type="PANTHER" id="PTHR43194">
    <property type="entry name" value="HYDROLASE ALPHA/BETA FOLD FAMILY"/>
    <property type="match status" value="1"/>
</dbReference>